<feature type="chain" id="PRO_5035313229" description="ABC-type glycine betaine transport system substrate-binding domain-containing protein" evidence="1">
    <location>
        <begin position="28"/>
        <end position="338"/>
    </location>
</feature>
<protein>
    <recommendedName>
        <fullName evidence="2">ABC-type glycine betaine transport system substrate-binding domain-containing protein</fullName>
    </recommendedName>
</protein>
<keyword evidence="4" id="KW-1185">Reference proteome</keyword>
<evidence type="ECO:0000256" key="1">
    <source>
        <dbReference type="SAM" id="SignalP"/>
    </source>
</evidence>
<dbReference type="EMBL" id="BONY01000111">
    <property type="protein sequence ID" value="GIH10919.1"/>
    <property type="molecule type" value="Genomic_DNA"/>
</dbReference>
<reference evidence="3" key="1">
    <citation type="submission" date="2021-01" db="EMBL/GenBank/DDBJ databases">
        <title>Whole genome shotgun sequence of Rhizocola hellebori NBRC 109834.</title>
        <authorList>
            <person name="Komaki H."/>
            <person name="Tamura T."/>
        </authorList>
    </citation>
    <scope>NUCLEOTIDE SEQUENCE</scope>
    <source>
        <strain evidence="3">NBRC 109834</strain>
    </source>
</reference>
<feature type="domain" description="ABC-type glycine betaine transport system substrate-binding" evidence="2">
    <location>
        <begin position="138"/>
        <end position="336"/>
    </location>
</feature>
<dbReference type="Proteomes" id="UP000612899">
    <property type="component" value="Unassembled WGS sequence"/>
</dbReference>
<comment type="caution">
    <text evidence="3">The sequence shown here is derived from an EMBL/GenBank/DDBJ whole genome shotgun (WGS) entry which is preliminary data.</text>
</comment>
<dbReference type="Pfam" id="PF04069">
    <property type="entry name" value="OpuAC"/>
    <property type="match status" value="2"/>
</dbReference>
<sequence>MAMTSHNRKISIALLAGVATVLTMTMAACGKEGSSGTEAPQGATGQGCAPVAGEQLVVLDDDKKLQNSDNIVAAISGKAPNPAAVATATDKVAAALDTTKLIALNKAVDVDRKTPVQAAQEFATSAGLTTGLSGGSGDIKIGAADFSESAVLGELYKLALNAAGFKATVQTIGNRELYEPALERGEIHVFPEYAATLTEFLNQKANGKTAAPKASGDINTTMTALKALGQPVGLTFGTPSKATDQNAFAVTKAFADKYGVKTLSDFAAKCSGTASVLAGPAECPQRPFCQPGLKDKYNITFGSFHQADAGGPQTKTELKTGQASLGLIFSSDGSLATN</sequence>
<dbReference type="InterPro" id="IPR007210">
    <property type="entry name" value="ABC_Gly_betaine_transp_sub-bd"/>
</dbReference>
<evidence type="ECO:0000259" key="2">
    <source>
        <dbReference type="Pfam" id="PF04069"/>
    </source>
</evidence>
<gene>
    <name evidence="3" type="ORF">Rhe02_89860</name>
</gene>
<dbReference type="SUPFAM" id="SSF53850">
    <property type="entry name" value="Periplasmic binding protein-like II"/>
    <property type="match status" value="2"/>
</dbReference>
<proteinExistence type="predicted"/>
<dbReference type="GO" id="GO:0022857">
    <property type="term" value="F:transmembrane transporter activity"/>
    <property type="evidence" value="ECO:0007669"/>
    <property type="project" value="InterPro"/>
</dbReference>
<dbReference type="GO" id="GO:0043190">
    <property type="term" value="C:ATP-binding cassette (ABC) transporter complex"/>
    <property type="evidence" value="ECO:0007669"/>
    <property type="project" value="InterPro"/>
</dbReference>
<evidence type="ECO:0000313" key="3">
    <source>
        <dbReference type="EMBL" id="GIH10919.1"/>
    </source>
</evidence>
<keyword evidence="1" id="KW-0732">Signal</keyword>
<name>A0A8J3QGY7_9ACTN</name>
<accession>A0A8J3QGY7</accession>
<feature type="signal peptide" evidence="1">
    <location>
        <begin position="1"/>
        <end position="27"/>
    </location>
</feature>
<organism evidence="3 4">
    <name type="scientific">Rhizocola hellebori</name>
    <dbReference type="NCBI Taxonomy" id="1392758"/>
    <lineage>
        <taxon>Bacteria</taxon>
        <taxon>Bacillati</taxon>
        <taxon>Actinomycetota</taxon>
        <taxon>Actinomycetes</taxon>
        <taxon>Micromonosporales</taxon>
        <taxon>Micromonosporaceae</taxon>
        <taxon>Rhizocola</taxon>
    </lineage>
</organism>
<dbReference type="AlphaFoldDB" id="A0A8J3QGY7"/>
<feature type="domain" description="ABC-type glycine betaine transport system substrate-binding" evidence="2">
    <location>
        <begin position="55"/>
        <end position="123"/>
    </location>
</feature>
<evidence type="ECO:0000313" key="4">
    <source>
        <dbReference type="Proteomes" id="UP000612899"/>
    </source>
</evidence>
<dbReference type="Gene3D" id="3.40.190.10">
    <property type="entry name" value="Periplasmic binding protein-like II"/>
    <property type="match status" value="2"/>
</dbReference>